<evidence type="ECO:0000313" key="2">
    <source>
        <dbReference type="Proteomes" id="UP000075881"/>
    </source>
</evidence>
<sequence>IRNLLLHHHWVRLQDFHLNRLQDINLVRLIDWDLHLIRHLLVDGVRFRYGYLLLDGNWNRYRHLHLIRHLLLNNVRLWHVNLHLVRLVDWVLHLVRDLLVDGVGLRDVDSILDV</sequence>
<reference evidence="1" key="2">
    <citation type="submission" date="2020-05" db="UniProtKB">
        <authorList>
            <consortium name="EnsemblMetazoa"/>
        </authorList>
    </citation>
    <scope>IDENTIFICATION</scope>
    <source>
        <strain evidence="1">ACHKN1017</strain>
    </source>
</reference>
<evidence type="ECO:0000313" key="1">
    <source>
        <dbReference type="EnsemblMetazoa" id="ACHR014430-PA"/>
    </source>
</evidence>
<proteinExistence type="predicted"/>
<dbReference type="EnsemblMetazoa" id="ACHR014430-RA">
    <property type="protein sequence ID" value="ACHR014430-PA"/>
    <property type="gene ID" value="ACHR014430"/>
</dbReference>
<organism evidence="1 2">
    <name type="scientific">Anopheles christyi</name>
    <dbReference type="NCBI Taxonomy" id="43041"/>
    <lineage>
        <taxon>Eukaryota</taxon>
        <taxon>Metazoa</taxon>
        <taxon>Ecdysozoa</taxon>
        <taxon>Arthropoda</taxon>
        <taxon>Hexapoda</taxon>
        <taxon>Insecta</taxon>
        <taxon>Pterygota</taxon>
        <taxon>Neoptera</taxon>
        <taxon>Endopterygota</taxon>
        <taxon>Diptera</taxon>
        <taxon>Nematocera</taxon>
        <taxon>Culicoidea</taxon>
        <taxon>Culicidae</taxon>
        <taxon>Anophelinae</taxon>
        <taxon>Anopheles</taxon>
    </lineage>
</organism>
<accession>A0A182KJ27</accession>
<dbReference type="AlphaFoldDB" id="A0A182KJ27"/>
<dbReference type="VEuPathDB" id="VectorBase:ACHR014430"/>
<reference evidence="2" key="1">
    <citation type="submission" date="2013-03" db="EMBL/GenBank/DDBJ databases">
        <title>The Genome Sequence of Anopheles christyi ACHKN1017.</title>
        <authorList>
            <consortium name="The Broad Institute Genomics Platform"/>
            <person name="Neafsey D.E."/>
            <person name="Besansky N."/>
            <person name="Walker B."/>
            <person name="Young S.K."/>
            <person name="Zeng Q."/>
            <person name="Gargeya S."/>
            <person name="Fitzgerald M."/>
            <person name="Haas B."/>
            <person name="Abouelleil A."/>
            <person name="Allen A.W."/>
            <person name="Alvarado L."/>
            <person name="Arachchi H.M."/>
            <person name="Berlin A.M."/>
            <person name="Chapman S.B."/>
            <person name="Gainer-Dewar J."/>
            <person name="Goldberg J."/>
            <person name="Griggs A."/>
            <person name="Gujja S."/>
            <person name="Hansen M."/>
            <person name="Howarth C."/>
            <person name="Imamovic A."/>
            <person name="Ireland A."/>
            <person name="Larimer J."/>
            <person name="McCowan C."/>
            <person name="Murphy C."/>
            <person name="Pearson M."/>
            <person name="Poon T.W."/>
            <person name="Priest M."/>
            <person name="Roberts A."/>
            <person name="Saif S."/>
            <person name="Shea T."/>
            <person name="Sisk P."/>
            <person name="Sykes S."/>
            <person name="Wortman J."/>
            <person name="Nusbaum C."/>
            <person name="Birren B."/>
        </authorList>
    </citation>
    <scope>NUCLEOTIDE SEQUENCE [LARGE SCALE GENOMIC DNA]</scope>
    <source>
        <strain evidence="2">ACHKN1017</strain>
    </source>
</reference>
<keyword evidence="2" id="KW-1185">Reference proteome</keyword>
<dbReference type="Proteomes" id="UP000075881">
    <property type="component" value="Unassembled WGS sequence"/>
</dbReference>
<name>A0A182KJ27_9DIPT</name>
<protein>
    <submittedName>
        <fullName evidence="1">Uncharacterized protein</fullName>
    </submittedName>
</protein>